<dbReference type="InterPro" id="IPR017850">
    <property type="entry name" value="Alkaline_phosphatase_core_sf"/>
</dbReference>
<dbReference type="PANTHER" id="PTHR30443:SF2">
    <property type="entry name" value="PHOSPHOETHANOLAMINE TRANSFERASE EPTC"/>
    <property type="match status" value="1"/>
</dbReference>
<gene>
    <name evidence="3" type="ORF">FEV51_00710</name>
</gene>
<dbReference type="InterPro" id="IPR000917">
    <property type="entry name" value="Sulfatase_N"/>
</dbReference>
<feature type="transmembrane region" description="Helical" evidence="1">
    <location>
        <begin position="143"/>
        <end position="164"/>
    </location>
</feature>
<feature type="domain" description="Sulfatase N-terminal" evidence="2">
    <location>
        <begin position="213"/>
        <end position="507"/>
    </location>
</feature>
<sequence length="566" mass="60744">MTARNQSWRGWLKFALFALIAALSLPQVVDRFADIHGFAARLVYLALLAIAWVGILGASWVRNHWLRWALAALFAAAAYYVDTFARASGAYLTYDAHINMLASSGFIGDALAQNRAAFLGAILPATALLLGIGLAPINRSKVPTWPTLAGPIVATIIITLLLFVRGGDGAKGLPDSYTGFAYSLLASYEHLQGGLGPRESVTMQAVSAPLYRDIVLIVDESVAGNYLDIGSPEGVATPLSQDWAGLDIANFGIAAAITNCSVGTNAALRFGGTRANYLRQIAKGPSLWDYAKGAGLQTVYIDAQRTDGAYQNLMDDAERASIDRFIQFGKVTVRDRDMAAADALLQEMADDRAAFIIVNKMGAHFPVHDKYPDGAMQYRPALPRGGYTDIGDTGSREGFAGAPDDWRRYRNSYRNTLLWNVSAFFDKLLESGTLNRALVIYTADHGQDLHEDGHAGTTTHCQSDPAPSEGAVPLVAIQGKAGALAFQPYGTASHYMIAPTLLAAMGYDRAAVRSEFGGALDEPSSDPGTFNTLFNARLGRKPVWQLIEPALLPASPASDCTLVSCR</sequence>
<organism evidence="3 4">
    <name type="scientific">Qipengyuania marisflavi</name>
    <dbReference type="NCBI Taxonomy" id="2486356"/>
    <lineage>
        <taxon>Bacteria</taxon>
        <taxon>Pseudomonadati</taxon>
        <taxon>Pseudomonadota</taxon>
        <taxon>Alphaproteobacteria</taxon>
        <taxon>Sphingomonadales</taxon>
        <taxon>Erythrobacteraceae</taxon>
        <taxon>Qipengyuania</taxon>
    </lineage>
</organism>
<keyword evidence="1" id="KW-0812">Transmembrane</keyword>
<evidence type="ECO:0000313" key="4">
    <source>
        <dbReference type="Proteomes" id="UP000309668"/>
    </source>
</evidence>
<proteinExistence type="predicted"/>
<protein>
    <submittedName>
        <fullName evidence="3">Sulfatase</fullName>
    </submittedName>
</protein>
<name>A0A5S3PAI6_9SPHN</name>
<dbReference type="GO" id="GO:0005886">
    <property type="term" value="C:plasma membrane"/>
    <property type="evidence" value="ECO:0007669"/>
    <property type="project" value="UniProtKB-SubCell"/>
</dbReference>
<dbReference type="Proteomes" id="UP000309668">
    <property type="component" value="Unassembled WGS sequence"/>
</dbReference>
<dbReference type="SUPFAM" id="SSF53649">
    <property type="entry name" value="Alkaline phosphatase-like"/>
    <property type="match status" value="1"/>
</dbReference>
<feature type="transmembrane region" description="Helical" evidence="1">
    <location>
        <begin position="41"/>
        <end position="61"/>
    </location>
</feature>
<keyword evidence="4" id="KW-1185">Reference proteome</keyword>
<reference evidence="3 4" key="1">
    <citation type="submission" date="2019-05" db="EMBL/GenBank/DDBJ databases">
        <title>Erythrobacter marisflavi sp. nov., isolated from isolated from water of an estuary environment.</title>
        <authorList>
            <person name="Yoon J.-H."/>
        </authorList>
    </citation>
    <scope>NUCLEOTIDE SEQUENCE [LARGE SCALE GENOMIC DNA]</scope>
    <source>
        <strain evidence="3 4">KEM-5</strain>
    </source>
</reference>
<feature type="transmembrane region" description="Helical" evidence="1">
    <location>
        <begin position="68"/>
        <end position="85"/>
    </location>
</feature>
<evidence type="ECO:0000313" key="3">
    <source>
        <dbReference type="EMBL" id="TMM49755.1"/>
    </source>
</evidence>
<dbReference type="RefSeq" id="WP_138615316.1">
    <property type="nucleotide sequence ID" value="NZ_VCAO01000001.1"/>
</dbReference>
<dbReference type="GO" id="GO:0016776">
    <property type="term" value="F:phosphotransferase activity, phosphate group as acceptor"/>
    <property type="evidence" value="ECO:0007669"/>
    <property type="project" value="TreeGrafter"/>
</dbReference>
<dbReference type="Gene3D" id="3.40.720.10">
    <property type="entry name" value="Alkaline Phosphatase, subunit A"/>
    <property type="match status" value="1"/>
</dbReference>
<feature type="transmembrane region" description="Helical" evidence="1">
    <location>
        <begin position="118"/>
        <end position="137"/>
    </location>
</feature>
<evidence type="ECO:0000256" key="1">
    <source>
        <dbReference type="SAM" id="Phobius"/>
    </source>
</evidence>
<dbReference type="AlphaFoldDB" id="A0A5S3PAI6"/>
<evidence type="ECO:0000259" key="2">
    <source>
        <dbReference type="Pfam" id="PF00884"/>
    </source>
</evidence>
<keyword evidence="1" id="KW-1133">Transmembrane helix</keyword>
<comment type="caution">
    <text evidence="3">The sequence shown here is derived from an EMBL/GenBank/DDBJ whole genome shotgun (WGS) entry which is preliminary data.</text>
</comment>
<dbReference type="PANTHER" id="PTHR30443">
    <property type="entry name" value="INNER MEMBRANE PROTEIN"/>
    <property type="match status" value="1"/>
</dbReference>
<keyword evidence="1" id="KW-0472">Membrane</keyword>
<dbReference type="Pfam" id="PF00884">
    <property type="entry name" value="Sulfatase"/>
    <property type="match status" value="1"/>
</dbReference>
<dbReference type="OrthoDB" id="9786870at2"/>
<dbReference type="EMBL" id="VCAO01000001">
    <property type="protein sequence ID" value="TMM49755.1"/>
    <property type="molecule type" value="Genomic_DNA"/>
</dbReference>
<dbReference type="InterPro" id="IPR040423">
    <property type="entry name" value="PEA_transferase"/>
</dbReference>
<accession>A0A5S3PAI6</accession>
<dbReference type="GO" id="GO:0009244">
    <property type="term" value="P:lipopolysaccharide core region biosynthetic process"/>
    <property type="evidence" value="ECO:0007669"/>
    <property type="project" value="TreeGrafter"/>
</dbReference>